<name>A0A2P1PRZ0_9GAMM</name>
<feature type="domain" description="Phospholipid/glycerol acyltransferase" evidence="11">
    <location>
        <begin position="83"/>
        <end position="200"/>
    </location>
</feature>
<evidence type="ECO:0000256" key="9">
    <source>
        <dbReference type="ARBA" id="ARBA00045724"/>
    </source>
</evidence>
<evidence type="ECO:0000256" key="2">
    <source>
        <dbReference type="ARBA" id="ARBA00022516"/>
    </source>
</evidence>
<dbReference type="PANTHER" id="PTHR37323">
    <property type="entry name" value="GCN5-RELATED N-ACETYLTRANSFERASE"/>
    <property type="match status" value="1"/>
</dbReference>
<evidence type="ECO:0000256" key="7">
    <source>
        <dbReference type="ARBA" id="ARBA00039058"/>
    </source>
</evidence>
<dbReference type="InterPro" id="IPR002123">
    <property type="entry name" value="Plipid/glycerol_acylTrfase"/>
</dbReference>
<accession>A0A2P1PRZ0</accession>
<dbReference type="GO" id="GO:0043810">
    <property type="term" value="F:ornithine-acyl [acyl carrier protein] N-acyltransferase activity"/>
    <property type="evidence" value="ECO:0007669"/>
    <property type="project" value="UniProtKB-EC"/>
</dbReference>
<evidence type="ECO:0000259" key="11">
    <source>
        <dbReference type="SMART" id="SM00563"/>
    </source>
</evidence>
<dbReference type="AlphaFoldDB" id="A0A2P1PRZ0"/>
<dbReference type="SMART" id="SM00563">
    <property type="entry name" value="PlsC"/>
    <property type="match status" value="1"/>
</dbReference>
<comment type="function">
    <text evidence="9">Catalyzes the first step in the biosynthesis of ornithine lipids, which are phosphorus-free membrane lipids. Catalyzes the 3-hydroxyacyl-acyl carrier protein-dependent acylation of ornithine to form lyso-ornithine lipid (LOL).</text>
</comment>
<dbReference type="SUPFAM" id="SSF69593">
    <property type="entry name" value="Glycerol-3-phosphate (1)-acyltransferase"/>
    <property type="match status" value="1"/>
</dbReference>
<evidence type="ECO:0000256" key="6">
    <source>
        <dbReference type="ARBA" id="ARBA00038095"/>
    </source>
</evidence>
<organism evidence="12 13">
    <name type="scientific">Ahniella affigens</name>
    <dbReference type="NCBI Taxonomy" id="2021234"/>
    <lineage>
        <taxon>Bacteria</taxon>
        <taxon>Pseudomonadati</taxon>
        <taxon>Pseudomonadota</taxon>
        <taxon>Gammaproteobacteria</taxon>
        <taxon>Lysobacterales</taxon>
        <taxon>Rhodanobacteraceae</taxon>
        <taxon>Ahniella</taxon>
    </lineage>
</organism>
<dbReference type="KEGG" id="xba:C7S18_10555"/>
<dbReference type="GO" id="GO:0006629">
    <property type="term" value="P:lipid metabolic process"/>
    <property type="evidence" value="ECO:0007669"/>
    <property type="project" value="UniProtKB-KW"/>
</dbReference>
<dbReference type="InterPro" id="IPR016181">
    <property type="entry name" value="Acyl_CoA_acyltransferase"/>
</dbReference>
<dbReference type="Pfam" id="PF13444">
    <property type="entry name" value="Acetyltransf_5"/>
    <property type="match status" value="1"/>
</dbReference>
<dbReference type="Pfam" id="PF19576">
    <property type="entry name" value="Acyltransf_2"/>
    <property type="match status" value="1"/>
</dbReference>
<evidence type="ECO:0000256" key="3">
    <source>
        <dbReference type="ARBA" id="ARBA00022679"/>
    </source>
</evidence>
<evidence type="ECO:0000256" key="10">
    <source>
        <dbReference type="ARBA" id="ARBA00047785"/>
    </source>
</evidence>
<comment type="pathway">
    <text evidence="1">Lipid metabolism.</text>
</comment>
<keyword evidence="3 12" id="KW-0808">Transferase</keyword>
<dbReference type="EC" id="2.3.2.30" evidence="7"/>
<protein>
    <recommendedName>
        <fullName evidence="8">L-ornithine N(alpha)-acyltransferase</fullName>
        <ecNumber evidence="7">2.3.2.30</ecNumber>
    </recommendedName>
</protein>
<keyword evidence="5" id="KW-0012">Acyltransferase</keyword>
<proteinExistence type="inferred from homology"/>
<evidence type="ECO:0000256" key="5">
    <source>
        <dbReference type="ARBA" id="ARBA00023315"/>
    </source>
</evidence>
<comment type="similarity">
    <text evidence="6">Belongs to the acetyltransferase family. OlsB subfamily.</text>
</comment>
<keyword evidence="13" id="KW-1185">Reference proteome</keyword>
<evidence type="ECO:0000313" key="12">
    <source>
        <dbReference type="EMBL" id="AVP97611.1"/>
    </source>
</evidence>
<evidence type="ECO:0000256" key="1">
    <source>
        <dbReference type="ARBA" id="ARBA00005189"/>
    </source>
</evidence>
<evidence type="ECO:0000313" key="13">
    <source>
        <dbReference type="Proteomes" id="UP000241074"/>
    </source>
</evidence>
<keyword evidence="2" id="KW-0444">Lipid biosynthesis</keyword>
<dbReference type="PANTHER" id="PTHR37323:SF1">
    <property type="entry name" value="L-ORNITHINE N(ALPHA)-ACYLTRANSFERASE"/>
    <property type="match status" value="1"/>
</dbReference>
<dbReference type="Proteomes" id="UP000241074">
    <property type="component" value="Chromosome"/>
</dbReference>
<dbReference type="InterPro" id="IPR045746">
    <property type="entry name" value="ACT14924-like_Acyltransf_dom"/>
</dbReference>
<evidence type="ECO:0000256" key="4">
    <source>
        <dbReference type="ARBA" id="ARBA00023098"/>
    </source>
</evidence>
<sequence>MDTIETKLMARLPHWFNGPVGPVSRRLLRRWSHWSQLDRLEDLLNRHAHLRGRALLEAALRDFDTRYLVDDLERQRIPEQGRVIVVANHPLGGLDGLLLMKLLCDVRPDFKVAANAVLSQIPGLADMLIPVDVFNGQGHRATYQSMRQALESDQALLVFPAGSVSRFGWRGIRDAEWQRSFVSLSEQTGAPVVNVRIEARNSTSFYAMSWLSASLGTTMLPKEFMSRRGARVPIRIDRPWTAEALRELPGPPRVRALWMQQQNDALRHTSQPATKRPEALAHRPNLRFILRELSGLTELGRTRDQKRILCGRLRSDSALMQELAIARERSFRAVGEGTGRHIDQDRFDAHYEQILLWDDVQHQLVGGYRVARCKPVLADHGLAGLYTASLFRFPDVGLPEWDTAMELGRSFVLPEYWGGRSLDYLWLGIGAYLRAHPDIRHLFGPVSISASMPVPARQMLVAYCETQFRSAQRGVRGRRPFDAGVMTGLFQHLDQSAAEQLLMRHLQALGTRIPTLYKQYTDLCEPGGVSFLAFSTDPDFADAVDGLVWVDLAQMSPKKRQRYLQAPSVREQAVDRVK</sequence>
<keyword evidence="4" id="KW-0443">Lipid metabolism</keyword>
<gene>
    <name evidence="12" type="ORF">C7S18_10555</name>
</gene>
<dbReference type="SUPFAM" id="SSF55729">
    <property type="entry name" value="Acyl-CoA N-acyltransferases (Nat)"/>
    <property type="match status" value="1"/>
</dbReference>
<reference evidence="12 13" key="2">
    <citation type="submission" date="2018-03" db="EMBL/GenBank/DDBJ databases">
        <authorList>
            <person name="Keele B.F."/>
        </authorList>
    </citation>
    <scope>NUCLEOTIDE SEQUENCE [LARGE SCALE GENOMIC DNA]</scope>
    <source>
        <strain evidence="12 13">D13</strain>
    </source>
</reference>
<dbReference type="InterPro" id="IPR052351">
    <property type="entry name" value="Ornithine_N-alpha-AT"/>
</dbReference>
<reference evidence="12 13" key="1">
    <citation type="submission" date="2018-03" db="EMBL/GenBank/DDBJ databases">
        <title>Ahniella affigens gen. nov., sp. nov., a gammaproteobacterium isolated from sandy soil near a stream.</title>
        <authorList>
            <person name="Ko Y."/>
            <person name="Kim J.-H."/>
        </authorList>
    </citation>
    <scope>NUCLEOTIDE SEQUENCE [LARGE SCALE GENOMIC DNA]</scope>
    <source>
        <strain evidence="12 13">D13</strain>
    </source>
</reference>
<comment type="catalytic activity">
    <reaction evidence="10">
        <text>a (3R)-hydroxyacyl-[ACP] + L-ornithine = a lyso-ornithine lipid + holo-[ACP] + H(+)</text>
        <dbReference type="Rhea" id="RHEA:20633"/>
        <dbReference type="Rhea" id="RHEA-COMP:9685"/>
        <dbReference type="Rhea" id="RHEA-COMP:9945"/>
        <dbReference type="ChEBI" id="CHEBI:15378"/>
        <dbReference type="ChEBI" id="CHEBI:46911"/>
        <dbReference type="ChEBI" id="CHEBI:64479"/>
        <dbReference type="ChEBI" id="CHEBI:78827"/>
        <dbReference type="ChEBI" id="CHEBI:138482"/>
        <dbReference type="EC" id="2.3.2.30"/>
    </reaction>
    <physiologicalReaction direction="left-to-right" evidence="10">
        <dbReference type="Rhea" id="RHEA:20634"/>
    </physiologicalReaction>
</comment>
<evidence type="ECO:0000256" key="8">
    <source>
        <dbReference type="ARBA" id="ARBA00039866"/>
    </source>
</evidence>
<dbReference type="OrthoDB" id="1113830at2"/>
<dbReference type="EMBL" id="CP027860">
    <property type="protein sequence ID" value="AVP97611.1"/>
    <property type="molecule type" value="Genomic_DNA"/>
</dbReference>